<gene>
    <name evidence="2" type="ORF">LSH36_1093g00069</name>
</gene>
<dbReference type="EMBL" id="JAODUP010001093">
    <property type="protein sequence ID" value="KAK2141465.1"/>
    <property type="molecule type" value="Genomic_DNA"/>
</dbReference>
<sequence>MAPPLQRKPQHVPILALALLWISTSTAQSEVPTNERCPIGHAGKSCSYHAMIRPGQKNCIIHRDFIIGENEVFRNLEGRRYDNVTLLETMEIRVQYNPDQDMILLWDALFEEHVAISKNDKGDDYVVKHYRADGVEHDRHLPTAINRFKITKMSLYSEWILIEYDFVDLSFDILYGGQNVFIFFDEDDSLSFIPTTSECFVQERIPPKVTSEKVRVVF</sequence>
<organism evidence="2 3">
    <name type="scientific">Paralvinella palmiformis</name>
    <dbReference type="NCBI Taxonomy" id="53620"/>
    <lineage>
        <taxon>Eukaryota</taxon>
        <taxon>Metazoa</taxon>
        <taxon>Spiralia</taxon>
        <taxon>Lophotrochozoa</taxon>
        <taxon>Annelida</taxon>
        <taxon>Polychaeta</taxon>
        <taxon>Sedentaria</taxon>
        <taxon>Canalipalpata</taxon>
        <taxon>Terebellida</taxon>
        <taxon>Terebelliformia</taxon>
        <taxon>Alvinellidae</taxon>
        <taxon>Paralvinella</taxon>
    </lineage>
</organism>
<feature type="signal peptide" evidence="1">
    <location>
        <begin position="1"/>
        <end position="29"/>
    </location>
</feature>
<protein>
    <submittedName>
        <fullName evidence="2">Uncharacterized protein</fullName>
    </submittedName>
</protein>
<evidence type="ECO:0000313" key="3">
    <source>
        <dbReference type="Proteomes" id="UP001208570"/>
    </source>
</evidence>
<keyword evidence="1" id="KW-0732">Signal</keyword>
<feature type="chain" id="PRO_5042033459" evidence="1">
    <location>
        <begin position="30"/>
        <end position="218"/>
    </location>
</feature>
<accession>A0AAD9IWB1</accession>
<keyword evidence="3" id="KW-1185">Reference proteome</keyword>
<proteinExistence type="predicted"/>
<reference evidence="2" key="1">
    <citation type="journal article" date="2023" name="Mol. Biol. Evol.">
        <title>Third-Generation Sequencing Reveals the Adaptive Role of the Epigenome in Three Deep-Sea Polychaetes.</title>
        <authorList>
            <person name="Perez M."/>
            <person name="Aroh O."/>
            <person name="Sun Y."/>
            <person name="Lan Y."/>
            <person name="Juniper S.K."/>
            <person name="Young C.R."/>
            <person name="Angers B."/>
            <person name="Qian P.Y."/>
        </authorList>
    </citation>
    <scope>NUCLEOTIDE SEQUENCE</scope>
    <source>
        <strain evidence="2">P08H-3</strain>
    </source>
</reference>
<evidence type="ECO:0000313" key="2">
    <source>
        <dbReference type="EMBL" id="KAK2141465.1"/>
    </source>
</evidence>
<name>A0AAD9IWB1_9ANNE</name>
<evidence type="ECO:0000256" key="1">
    <source>
        <dbReference type="SAM" id="SignalP"/>
    </source>
</evidence>
<dbReference type="Proteomes" id="UP001208570">
    <property type="component" value="Unassembled WGS sequence"/>
</dbReference>
<dbReference type="AlphaFoldDB" id="A0AAD9IWB1"/>
<comment type="caution">
    <text evidence="2">The sequence shown here is derived from an EMBL/GenBank/DDBJ whole genome shotgun (WGS) entry which is preliminary data.</text>
</comment>